<evidence type="ECO:0000313" key="1">
    <source>
        <dbReference type="EMBL" id="BBI32457.1"/>
    </source>
</evidence>
<name>A0A3T1D2X3_9BACL</name>
<dbReference type="OrthoDB" id="2665329at2"/>
<reference evidence="1 2" key="1">
    <citation type="submission" date="2019-01" db="EMBL/GenBank/DDBJ databases">
        <title>Complete genome sequence of Cohnella hallensis HS21 isolated from Korean fir (Abies koreana) rhizospheric soil.</title>
        <authorList>
            <person name="Jiang L."/>
            <person name="Kang S.W."/>
            <person name="Kim S."/>
            <person name="Jung J."/>
            <person name="Kim C.Y."/>
            <person name="Kim D.H."/>
            <person name="Kim S.W."/>
            <person name="Lee J."/>
        </authorList>
    </citation>
    <scope>NUCLEOTIDE SEQUENCE [LARGE SCALE GENOMIC DNA]</scope>
    <source>
        <strain evidence="1 2">HS21</strain>
    </source>
</reference>
<organism evidence="1 2">
    <name type="scientific">Cohnella abietis</name>
    <dbReference type="NCBI Taxonomy" id="2507935"/>
    <lineage>
        <taxon>Bacteria</taxon>
        <taxon>Bacillati</taxon>
        <taxon>Bacillota</taxon>
        <taxon>Bacilli</taxon>
        <taxon>Bacillales</taxon>
        <taxon>Paenibacillaceae</taxon>
        <taxon>Cohnella</taxon>
    </lineage>
</organism>
<dbReference type="Proteomes" id="UP000289856">
    <property type="component" value="Chromosome"/>
</dbReference>
<protein>
    <submittedName>
        <fullName evidence="1">Uncharacterized protein</fullName>
    </submittedName>
</protein>
<gene>
    <name evidence="1" type="ORF">KCTCHS21_18560</name>
</gene>
<dbReference type="AlphaFoldDB" id="A0A3T1D2X3"/>
<dbReference type="KEGG" id="cohn:KCTCHS21_18560"/>
<dbReference type="EMBL" id="AP019400">
    <property type="protein sequence ID" value="BBI32457.1"/>
    <property type="molecule type" value="Genomic_DNA"/>
</dbReference>
<proteinExistence type="predicted"/>
<evidence type="ECO:0000313" key="2">
    <source>
        <dbReference type="Proteomes" id="UP000289856"/>
    </source>
</evidence>
<sequence>MEYLLIDPRPDLPDTKQWRLLFLHIPLLEDKPKACKIHLILWSLRCYGMILKLNSSGFFFSAIIDPKQGFDSADEFRDMRDRFLRPHSEEIASLLRKVAGNE</sequence>
<keyword evidence="2" id="KW-1185">Reference proteome</keyword>
<dbReference type="RefSeq" id="WP_130606998.1">
    <property type="nucleotide sequence ID" value="NZ_AP019400.1"/>
</dbReference>
<accession>A0A3T1D2X3</accession>